<dbReference type="AlphaFoldDB" id="A0A949JEJ1"/>
<sequence length="551" mass="59130">MTSAVDEPDTTPAVSVIMPVLNEERHLRTSVRHILEQDYPGELEVVIALGPSEDRTDEIAADPRVRTVPNPTGRTPAGVRPVGFGTVLTVSGTGHLLVNGIGAGIDRVDPFQDLKNRPDAGRGVNFLVVGVDQRDALTEKERGKLRLGGASCNCTDTMMLVHLSEDRDRASVVSLPRDSLAELPPHHDPATGERRGESRQKLNAAYSRGGPSLTVRTVERMTGVHVHHYLEVDFASFMRTVDAVGGVPVCSTRPLKDKKAGLDMPAGTTRLDGAGALAYVRARSVDGAADIGRMQRQQRFVASLIDEAASNEVLLNPVRFRRVSSAVLGSVRADQGFGKDEMLALGKAMKDFDASSSEFTTVPVADSKHRVPGLGETVRWDGPKSKKLFGALREDKPLAPVAGKSQKEKDDGGSGNNRRADRKAVPVEVAPGSIRVQVENGTGSAGLGHRADEELRATGFRTTGIPGNARKDDVERTEITYDPRWDRSARTLAAALPGAELRKAEGRGPQMKVTLGEDFEKVTPVREDKLLDTAGRGNRFGAVSGDEVSCG</sequence>
<evidence type="ECO:0000256" key="2">
    <source>
        <dbReference type="SAM" id="MobiDB-lite"/>
    </source>
</evidence>
<dbReference type="PANTHER" id="PTHR33392:SF6">
    <property type="entry name" value="POLYISOPRENYL-TEICHOIC ACID--PEPTIDOGLYCAN TEICHOIC ACID TRANSFERASE TAGU"/>
    <property type="match status" value="1"/>
</dbReference>
<dbReference type="InterPro" id="IPR050922">
    <property type="entry name" value="LytR/CpsA/Psr_CW_biosynth"/>
</dbReference>
<evidence type="ECO:0000259" key="5">
    <source>
        <dbReference type="Pfam" id="PF13399"/>
    </source>
</evidence>
<gene>
    <name evidence="6" type="ORF">JGS22_013635</name>
</gene>
<evidence type="ECO:0000313" key="6">
    <source>
        <dbReference type="EMBL" id="MBU7598628.1"/>
    </source>
</evidence>
<proteinExistence type="inferred from homology"/>
<evidence type="ECO:0000259" key="4">
    <source>
        <dbReference type="Pfam" id="PF03816"/>
    </source>
</evidence>
<feature type="region of interest" description="Disordered" evidence="2">
    <location>
        <begin position="175"/>
        <end position="206"/>
    </location>
</feature>
<dbReference type="RefSeq" id="WP_216814978.1">
    <property type="nucleotide sequence ID" value="NZ_JAELVF020000001.1"/>
</dbReference>
<dbReference type="NCBIfam" id="TIGR00350">
    <property type="entry name" value="lytR_cpsA_psr"/>
    <property type="match status" value="1"/>
</dbReference>
<dbReference type="EMBL" id="JAELVF020000001">
    <property type="protein sequence ID" value="MBU7598628.1"/>
    <property type="molecule type" value="Genomic_DNA"/>
</dbReference>
<comment type="caution">
    <text evidence="6">The sequence shown here is derived from an EMBL/GenBank/DDBJ whole genome shotgun (WGS) entry which is preliminary data.</text>
</comment>
<feature type="domain" description="LytR/CpsA/Psr regulator C-terminal" evidence="5">
    <location>
        <begin position="433"/>
        <end position="519"/>
    </location>
</feature>
<dbReference type="InterPro" id="IPR004474">
    <property type="entry name" value="LytR_CpsA_psr"/>
</dbReference>
<dbReference type="Proteomes" id="UP000694501">
    <property type="component" value="Unassembled WGS sequence"/>
</dbReference>
<evidence type="ECO:0000313" key="7">
    <source>
        <dbReference type="Proteomes" id="UP000694501"/>
    </source>
</evidence>
<evidence type="ECO:0000256" key="1">
    <source>
        <dbReference type="ARBA" id="ARBA00006068"/>
    </source>
</evidence>
<feature type="domain" description="Cell envelope-related transcriptional attenuator" evidence="4">
    <location>
        <begin position="155"/>
        <end position="309"/>
    </location>
</feature>
<dbReference type="Pfam" id="PF03816">
    <property type="entry name" value="LytR_cpsA_psr"/>
    <property type="match status" value="1"/>
</dbReference>
<name>A0A949JEJ1_9ACTN</name>
<protein>
    <submittedName>
        <fullName evidence="6">LCP family protein</fullName>
    </submittedName>
</protein>
<feature type="compositionally biased region" description="Basic and acidic residues" evidence="2">
    <location>
        <begin position="184"/>
        <end position="200"/>
    </location>
</feature>
<feature type="compositionally biased region" description="Basic and acidic residues" evidence="2">
    <location>
        <begin position="405"/>
        <end position="424"/>
    </location>
</feature>
<dbReference type="InterPro" id="IPR001173">
    <property type="entry name" value="Glyco_trans_2-like"/>
</dbReference>
<accession>A0A949JEJ1</accession>
<feature type="region of interest" description="Disordered" evidence="2">
    <location>
        <begin position="391"/>
        <end position="424"/>
    </location>
</feature>
<dbReference type="InterPro" id="IPR027381">
    <property type="entry name" value="LytR/CpsA/Psr_C"/>
</dbReference>
<organism evidence="6 7">
    <name type="scientific">Streptomyces tardus</name>
    <dbReference type="NCBI Taxonomy" id="2780544"/>
    <lineage>
        <taxon>Bacteria</taxon>
        <taxon>Bacillati</taxon>
        <taxon>Actinomycetota</taxon>
        <taxon>Actinomycetes</taxon>
        <taxon>Kitasatosporales</taxon>
        <taxon>Streptomycetaceae</taxon>
        <taxon>Streptomyces</taxon>
    </lineage>
</organism>
<reference evidence="6" key="1">
    <citation type="submission" date="2021-06" db="EMBL/GenBank/DDBJ databases">
        <title>Sequencing of actinobacteria type strains.</title>
        <authorList>
            <person name="Nguyen G.-S."/>
            <person name="Wentzel A."/>
        </authorList>
    </citation>
    <scope>NUCLEOTIDE SEQUENCE</scope>
    <source>
        <strain evidence="6">P38-E01</strain>
    </source>
</reference>
<comment type="similarity">
    <text evidence="1">Belongs to the LytR/CpsA/Psr (LCP) family.</text>
</comment>
<keyword evidence="7" id="KW-1185">Reference proteome</keyword>
<dbReference type="PANTHER" id="PTHR33392">
    <property type="entry name" value="POLYISOPRENYL-TEICHOIC ACID--PEPTIDOGLYCAN TEICHOIC ACID TRANSFERASE TAGU"/>
    <property type="match status" value="1"/>
</dbReference>
<evidence type="ECO:0000259" key="3">
    <source>
        <dbReference type="Pfam" id="PF00535"/>
    </source>
</evidence>
<dbReference type="Pfam" id="PF13399">
    <property type="entry name" value="LytR_C"/>
    <property type="match status" value="1"/>
</dbReference>
<feature type="domain" description="Glycosyltransferase 2-like" evidence="3">
    <location>
        <begin position="15"/>
        <end position="80"/>
    </location>
</feature>
<dbReference type="Pfam" id="PF00535">
    <property type="entry name" value="Glycos_transf_2"/>
    <property type="match status" value="1"/>
</dbReference>